<feature type="DNA-binding region" description="H-T-H motif" evidence="4">
    <location>
        <begin position="29"/>
        <end position="48"/>
    </location>
</feature>
<dbReference type="Proteomes" id="UP000676409">
    <property type="component" value="Chromosome"/>
</dbReference>
<dbReference type="KEGG" id="caul:KCG34_11070"/>
<evidence type="ECO:0000256" key="1">
    <source>
        <dbReference type="ARBA" id="ARBA00023015"/>
    </source>
</evidence>
<evidence type="ECO:0000256" key="4">
    <source>
        <dbReference type="PROSITE-ProRule" id="PRU00335"/>
    </source>
</evidence>
<evidence type="ECO:0000313" key="6">
    <source>
        <dbReference type="EMBL" id="QUD90353.1"/>
    </source>
</evidence>
<evidence type="ECO:0000256" key="2">
    <source>
        <dbReference type="ARBA" id="ARBA00023125"/>
    </source>
</evidence>
<protein>
    <submittedName>
        <fullName evidence="6">TetR/AcrR family transcriptional regulator</fullName>
    </submittedName>
</protein>
<evidence type="ECO:0000313" key="7">
    <source>
        <dbReference type="Proteomes" id="UP000676409"/>
    </source>
</evidence>
<dbReference type="InterPro" id="IPR039536">
    <property type="entry name" value="TetR_C_Proteobacteria"/>
</dbReference>
<evidence type="ECO:0000256" key="3">
    <source>
        <dbReference type="ARBA" id="ARBA00023163"/>
    </source>
</evidence>
<dbReference type="AlphaFoldDB" id="A0A975G4D3"/>
<dbReference type="Gene3D" id="1.10.10.60">
    <property type="entry name" value="Homeodomain-like"/>
    <property type="match status" value="1"/>
</dbReference>
<dbReference type="PANTHER" id="PTHR30055">
    <property type="entry name" value="HTH-TYPE TRANSCRIPTIONAL REGULATOR RUTR"/>
    <property type="match status" value="1"/>
</dbReference>
<reference evidence="6" key="1">
    <citation type="submission" date="2021-04" db="EMBL/GenBank/DDBJ databases">
        <title>The complete genome sequence of Caulobacter sp. S6.</title>
        <authorList>
            <person name="Tang Y."/>
            <person name="Ouyang W."/>
            <person name="Liu Q."/>
            <person name="Huang B."/>
            <person name="Guo Z."/>
            <person name="Lei P."/>
        </authorList>
    </citation>
    <scope>NUCLEOTIDE SEQUENCE</scope>
    <source>
        <strain evidence="6">S6</strain>
    </source>
</reference>
<dbReference type="Gene3D" id="1.10.357.10">
    <property type="entry name" value="Tetracycline Repressor, domain 2"/>
    <property type="match status" value="1"/>
</dbReference>
<sequence>MRVKTDARRKAITDSAWQVFKENGFERTTMSEISDRVGGSKATLYSYFKSKEELFTAALQQAMASRSDEAFEHLTGAGDLRERLIAFGRGYLEARLTPDMVGVERALMTEAERSGLGDVFRAQAIVPHWRRLAAAFEQEMAAGRLRRAAPYTVALHYRGLVEADILERRLHGDTTITAGQIDAAVKDGVEAFLRAYAP</sequence>
<feature type="domain" description="HTH tetR-type" evidence="5">
    <location>
        <begin position="6"/>
        <end position="66"/>
    </location>
</feature>
<organism evidence="6 7">
    <name type="scientific">Phenylobacterium montanum</name>
    <dbReference type="NCBI Taxonomy" id="2823693"/>
    <lineage>
        <taxon>Bacteria</taxon>
        <taxon>Pseudomonadati</taxon>
        <taxon>Pseudomonadota</taxon>
        <taxon>Alphaproteobacteria</taxon>
        <taxon>Caulobacterales</taxon>
        <taxon>Caulobacteraceae</taxon>
        <taxon>Phenylobacterium</taxon>
    </lineage>
</organism>
<dbReference type="Pfam" id="PF14246">
    <property type="entry name" value="TetR_C_7"/>
    <property type="match status" value="1"/>
</dbReference>
<dbReference type="FunFam" id="1.10.10.60:FF:000141">
    <property type="entry name" value="TetR family transcriptional regulator"/>
    <property type="match status" value="1"/>
</dbReference>
<keyword evidence="1" id="KW-0805">Transcription regulation</keyword>
<keyword evidence="3" id="KW-0804">Transcription</keyword>
<keyword evidence="2 4" id="KW-0238">DNA-binding</keyword>
<name>A0A975G4D3_9CAUL</name>
<dbReference type="InterPro" id="IPR036271">
    <property type="entry name" value="Tet_transcr_reg_TetR-rel_C_sf"/>
</dbReference>
<gene>
    <name evidence="6" type="ORF">KCG34_11070</name>
</gene>
<dbReference type="InterPro" id="IPR050109">
    <property type="entry name" value="HTH-type_TetR-like_transc_reg"/>
</dbReference>
<keyword evidence="7" id="KW-1185">Reference proteome</keyword>
<evidence type="ECO:0000259" key="5">
    <source>
        <dbReference type="PROSITE" id="PS50977"/>
    </source>
</evidence>
<accession>A0A975G4D3</accession>
<dbReference type="SUPFAM" id="SSF48498">
    <property type="entry name" value="Tetracyclin repressor-like, C-terminal domain"/>
    <property type="match status" value="1"/>
</dbReference>
<proteinExistence type="predicted"/>
<dbReference type="PROSITE" id="PS50977">
    <property type="entry name" value="HTH_TETR_2"/>
    <property type="match status" value="1"/>
</dbReference>
<dbReference type="GO" id="GO:0000976">
    <property type="term" value="F:transcription cis-regulatory region binding"/>
    <property type="evidence" value="ECO:0007669"/>
    <property type="project" value="TreeGrafter"/>
</dbReference>
<dbReference type="PANTHER" id="PTHR30055:SF119">
    <property type="entry name" value="NALC"/>
    <property type="match status" value="1"/>
</dbReference>
<dbReference type="SUPFAM" id="SSF46689">
    <property type="entry name" value="Homeodomain-like"/>
    <property type="match status" value="1"/>
</dbReference>
<dbReference type="PRINTS" id="PR00455">
    <property type="entry name" value="HTHTETR"/>
</dbReference>
<dbReference type="RefSeq" id="WP_211940404.1">
    <property type="nucleotide sequence ID" value="NZ_CP073078.1"/>
</dbReference>
<dbReference type="EMBL" id="CP073078">
    <property type="protein sequence ID" value="QUD90353.1"/>
    <property type="molecule type" value="Genomic_DNA"/>
</dbReference>
<dbReference type="Pfam" id="PF00440">
    <property type="entry name" value="TetR_N"/>
    <property type="match status" value="1"/>
</dbReference>
<dbReference type="GO" id="GO:0003700">
    <property type="term" value="F:DNA-binding transcription factor activity"/>
    <property type="evidence" value="ECO:0007669"/>
    <property type="project" value="TreeGrafter"/>
</dbReference>
<dbReference type="InterPro" id="IPR001647">
    <property type="entry name" value="HTH_TetR"/>
</dbReference>
<dbReference type="InterPro" id="IPR009057">
    <property type="entry name" value="Homeodomain-like_sf"/>
</dbReference>